<gene>
    <name evidence="2" type="primary">LOC114330064</name>
</gene>
<protein>
    <submittedName>
        <fullName evidence="2">Uncharacterized protein LOC114330064</fullName>
    </submittedName>
</protein>
<evidence type="ECO:0000256" key="1">
    <source>
        <dbReference type="SAM" id="MobiDB-lite"/>
    </source>
</evidence>
<sequence>MGNKKNSQKRKGKPGRPKTSGKLDSPMMTVEENSKCLDMLEKEKTMVLEAPEISKLNQSCNKSTIVSNDYKSFKSNITQLASDAQSFLSVNEELTENNANDIDLKMDIESHQNMSSESAVTRNMSKASRSLHSDQAESSSKSSGSLQNGKVENIKDIVAEYKNKKVVAIETTQEKVKPNSRSSRRHPVRTVRNTTKNLTTLQEDFPKNTSVNIVDKENKAVTKSPDAKLPEEYPVHVHEKHDSKPEPKKRKFFANTIRDLQDSCTSDQSDLSKKPPPVPKNQLSSCTAANRKSVPKKLKKPASPVGMGETVPLGTLKPLINSTTDLLKQYFISTKENPNIIKSDSPLSSFENKVEILRNQAYLFAIVNNLGKSGVTEKFKDLNLHDDGKK</sequence>
<feature type="region of interest" description="Disordered" evidence="1">
    <location>
        <begin position="1"/>
        <end position="27"/>
    </location>
</feature>
<evidence type="ECO:0000313" key="2">
    <source>
        <dbReference type="RefSeq" id="XP_028135174.1"/>
    </source>
</evidence>
<name>A0A6P7FGJ3_DIAVI</name>
<feature type="region of interest" description="Disordered" evidence="1">
    <location>
        <begin position="172"/>
        <end position="194"/>
    </location>
</feature>
<organism evidence="2">
    <name type="scientific">Diabrotica virgifera virgifera</name>
    <name type="common">western corn rootworm</name>
    <dbReference type="NCBI Taxonomy" id="50390"/>
    <lineage>
        <taxon>Eukaryota</taxon>
        <taxon>Metazoa</taxon>
        <taxon>Ecdysozoa</taxon>
        <taxon>Arthropoda</taxon>
        <taxon>Hexapoda</taxon>
        <taxon>Insecta</taxon>
        <taxon>Pterygota</taxon>
        <taxon>Neoptera</taxon>
        <taxon>Endopterygota</taxon>
        <taxon>Coleoptera</taxon>
        <taxon>Polyphaga</taxon>
        <taxon>Cucujiformia</taxon>
        <taxon>Chrysomeloidea</taxon>
        <taxon>Chrysomelidae</taxon>
        <taxon>Galerucinae</taxon>
        <taxon>Diabroticina</taxon>
        <taxon>Diabroticites</taxon>
        <taxon>Diabrotica</taxon>
    </lineage>
</organism>
<accession>A0A6P7FGJ3</accession>
<dbReference type="AlphaFoldDB" id="A0A6P7FGJ3"/>
<feature type="compositionally biased region" description="Basic residues" evidence="1">
    <location>
        <begin position="1"/>
        <end position="16"/>
    </location>
</feature>
<proteinExistence type="predicted"/>
<reference evidence="2" key="1">
    <citation type="submission" date="2025-08" db="UniProtKB">
        <authorList>
            <consortium name="RefSeq"/>
        </authorList>
    </citation>
    <scope>IDENTIFICATION</scope>
    <source>
        <tissue evidence="2">Whole insect</tissue>
    </source>
</reference>
<feature type="region of interest" description="Disordered" evidence="1">
    <location>
        <begin position="263"/>
        <end position="306"/>
    </location>
</feature>
<dbReference type="RefSeq" id="XP_028135174.1">
    <property type="nucleotide sequence ID" value="XM_028279373.1"/>
</dbReference>
<feature type="compositionally biased region" description="Polar residues" evidence="1">
    <location>
        <begin position="281"/>
        <end position="290"/>
    </location>
</feature>
<feature type="region of interest" description="Disordered" evidence="1">
    <location>
        <begin position="112"/>
        <end position="148"/>
    </location>
</feature>
<feature type="compositionally biased region" description="Polar residues" evidence="1">
    <location>
        <begin position="112"/>
        <end position="130"/>
    </location>
</feature>
<dbReference type="InParanoid" id="A0A6P7FGJ3"/>